<feature type="domain" description="DUF8156" evidence="1">
    <location>
        <begin position="1"/>
        <end position="69"/>
    </location>
</feature>
<organism evidence="2">
    <name type="scientific">hydrocarbon metagenome</name>
    <dbReference type="NCBI Taxonomy" id="938273"/>
    <lineage>
        <taxon>unclassified sequences</taxon>
        <taxon>metagenomes</taxon>
        <taxon>ecological metagenomes</taxon>
    </lineage>
</organism>
<dbReference type="AlphaFoldDB" id="A0A0W8FC68"/>
<dbReference type="InterPro" id="IPR058469">
    <property type="entry name" value="DUF8156"/>
</dbReference>
<evidence type="ECO:0000313" key="2">
    <source>
        <dbReference type="EMBL" id="KUG18350.1"/>
    </source>
</evidence>
<evidence type="ECO:0000259" key="1">
    <source>
        <dbReference type="Pfam" id="PF26485"/>
    </source>
</evidence>
<dbReference type="EMBL" id="LNQE01001387">
    <property type="protein sequence ID" value="KUG18350.1"/>
    <property type="molecule type" value="Genomic_DNA"/>
</dbReference>
<accession>A0A0W8FC68</accession>
<name>A0A0W8FC68_9ZZZZ</name>
<proteinExistence type="predicted"/>
<reference evidence="2" key="1">
    <citation type="journal article" date="2015" name="Proc. Natl. Acad. Sci. U.S.A.">
        <title>Networks of energetic and metabolic interactions define dynamics in microbial communities.</title>
        <authorList>
            <person name="Embree M."/>
            <person name="Liu J.K."/>
            <person name="Al-Bassam M.M."/>
            <person name="Zengler K."/>
        </authorList>
    </citation>
    <scope>NUCLEOTIDE SEQUENCE</scope>
</reference>
<gene>
    <name evidence="2" type="ORF">ASZ90_011960</name>
</gene>
<dbReference type="Pfam" id="PF26485">
    <property type="entry name" value="DUF8156"/>
    <property type="match status" value="1"/>
</dbReference>
<protein>
    <recommendedName>
        <fullName evidence="1">DUF8156 domain-containing protein</fullName>
    </recommendedName>
</protein>
<sequence>MGRSFESVRMGVNDLSLRWSKAGRALKKEDQSYAKELAEMVKKHSSEAFYAMDDPLEAAVFSVLIELLKDREIYKQDPVK</sequence>
<comment type="caution">
    <text evidence="2">The sequence shown here is derived from an EMBL/GenBank/DDBJ whole genome shotgun (WGS) entry which is preliminary data.</text>
</comment>